<protein>
    <submittedName>
        <fullName evidence="2">DUF3545 domain-containing protein</fullName>
    </submittedName>
</protein>
<name>A0A1E5IS43_SHECO</name>
<reference evidence="2 3" key="1">
    <citation type="submission" date="2016-07" db="EMBL/GenBank/DDBJ databases">
        <title>Whole-genome of two Shewanella species isolated from a digestive organ of sea cucumber Apostichopus japonicus Selenka 1867.</title>
        <authorList>
            <person name="Hong H.-H."/>
            <person name="Choi H."/>
            <person name="Cheon S."/>
            <person name="Oh J.-S."/>
            <person name="Lee H.-G."/>
            <person name="Park C."/>
        </authorList>
    </citation>
    <scope>NUCLEOTIDE SEQUENCE [LARGE SCALE GENOMIC DNA]</scope>
    <source>
        <strain evidence="2 3">CSB03KR</strain>
    </source>
</reference>
<dbReference type="Pfam" id="PF12065">
    <property type="entry name" value="DUF3545"/>
    <property type="match status" value="1"/>
</dbReference>
<dbReference type="InterPro" id="IPR021932">
    <property type="entry name" value="DUF3545"/>
</dbReference>
<comment type="caution">
    <text evidence="2">The sequence shown here is derived from an EMBL/GenBank/DDBJ whole genome shotgun (WGS) entry which is preliminary data.</text>
</comment>
<organism evidence="2 3">
    <name type="scientific">Shewanella colwelliana</name>
    <name type="common">Alteromonas colwelliana</name>
    <dbReference type="NCBI Taxonomy" id="23"/>
    <lineage>
        <taxon>Bacteria</taxon>
        <taxon>Pseudomonadati</taxon>
        <taxon>Pseudomonadota</taxon>
        <taxon>Gammaproteobacteria</taxon>
        <taxon>Alteromonadales</taxon>
        <taxon>Shewanellaceae</taxon>
        <taxon>Shewanella</taxon>
    </lineage>
</organism>
<evidence type="ECO:0000313" key="2">
    <source>
        <dbReference type="EMBL" id="OEG72818.1"/>
    </source>
</evidence>
<dbReference type="Proteomes" id="UP000095230">
    <property type="component" value="Unassembled WGS sequence"/>
</dbReference>
<dbReference type="STRING" id="23.BEL05_11145"/>
<accession>A0A1E5IS43</accession>
<proteinExistence type="predicted"/>
<reference evidence="1 4" key="2">
    <citation type="submission" date="2021-05" db="EMBL/GenBank/DDBJ databases">
        <title>Molecular characterization for Shewanella algae harboring chromosomal blaOXA-55-like strains isolated from clinical and environment sample.</title>
        <authorList>
            <person name="Ohama Y."/>
            <person name="Aoki K."/>
            <person name="Harada S."/>
            <person name="Moriya K."/>
            <person name="Ishii Y."/>
            <person name="Tateda K."/>
        </authorList>
    </citation>
    <scope>NUCLEOTIDE SEQUENCE [LARGE SCALE GENOMIC DNA]</scope>
    <source>
        <strain evidence="1 4">MBTL60-118</strain>
    </source>
</reference>
<sequence length="63" mass="7456">MNRLDYGSALEDAVIERPNSRSRSSNKKRKWREIEAIKEKQRLLKELQDIDSSFGNDFDNLLM</sequence>
<dbReference type="EMBL" id="BPEU01000016">
    <property type="protein sequence ID" value="GIU41855.1"/>
    <property type="molecule type" value="Genomic_DNA"/>
</dbReference>
<evidence type="ECO:0000313" key="1">
    <source>
        <dbReference type="EMBL" id="GIU41855.1"/>
    </source>
</evidence>
<dbReference type="EMBL" id="MCBT01000046">
    <property type="protein sequence ID" value="OEG72818.1"/>
    <property type="molecule type" value="Genomic_DNA"/>
</dbReference>
<dbReference type="RefSeq" id="WP_028762775.1">
    <property type="nucleotide sequence ID" value="NZ_BPEU01000016.1"/>
</dbReference>
<evidence type="ECO:0000313" key="3">
    <source>
        <dbReference type="Proteomes" id="UP000095230"/>
    </source>
</evidence>
<dbReference type="AlphaFoldDB" id="A0A1E5IS43"/>
<dbReference type="Proteomes" id="UP000773469">
    <property type="component" value="Unassembled WGS sequence"/>
</dbReference>
<gene>
    <name evidence="2" type="ORF">BEL05_11145</name>
    <name evidence="1" type="ORF">TUM3794_23820</name>
</gene>
<evidence type="ECO:0000313" key="4">
    <source>
        <dbReference type="Proteomes" id="UP000773469"/>
    </source>
</evidence>
<dbReference type="OrthoDB" id="5918741at2"/>
<keyword evidence="4" id="KW-1185">Reference proteome</keyword>